<dbReference type="GeneID" id="80534644"/>
<organism evidence="2 3">
    <name type="scientific">Terrapene box turtle adintovirus</name>
    <dbReference type="NCBI Taxonomy" id="2597808"/>
    <lineage>
        <taxon>Viruses</taxon>
        <taxon>Varidnaviria</taxon>
        <taxon>Bamfordvirae</taxon>
        <taxon>Preplasmiviricota</taxon>
        <taxon>Polisuviricotina</taxon>
        <taxon>Polintoviricetes</taxon>
        <taxon>Amphintovirales</taxon>
        <taxon>Eupolintoviridae</taxon>
        <taxon>Betadintovirus</taxon>
        <taxon>Betadintovirus terrapene</taxon>
    </lineage>
</organism>
<name>A0A5H3CUF1_9VIRU</name>
<reference evidence="2" key="2">
    <citation type="submission" date="2019-07" db="EMBL/GenBank/DDBJ databases">
        <authorList>
            <person name="Buck C."/>
            <person name="Tisza M."/>
        </authorList>
    </citation>
    <scope>NUCLEOTIDE SEQUENCE</scope>
    <source>
        <strain evidence="2">5272</strain>
    </source>
</reference>
<accession>A0A5H3CUF1</accession>
<keyword evidence="3" id="KW-1185">Reference proteome</keyword>
<proteinExistence type="predicted"/>
<evidence type="ECO:0000313" key="3">
    <source>
        <dbReference type="Proteomes" id="UP000683171"/>
    </source>
</evidence>
<dbReference type="Proteomes" id="UP000683171">
    <property type="component" value="Segment"/>
</dbReference>
<sequence>MFTRRFHEFYNNVVVCSTVQSKHERSLDQRENKLKRKRKETAEKENSPASVTDGWMKPCKYILLIGLVVL</sequence>
<dbReference type="KEGG" id="vg:80534644"/>
<reference evidence="2" key="1">
    <citation type="journal article" date="2019" name="J. ISSAAS">
        <title>Identification of 'Missing Link' Families of Small DNA Tumor Viruses.</title>
        <authorList>
            <person name="Welch N.L."/>
            <person name="Tisza M.J."/>
            <person name="Belford A."/>
            <person name="Pastrana D.V."/>
            <person name="Pang Y.-Y.S."/>
            <person name="Schiller J.T."/>
            <person name="An P."/>
            <person name="Cantalupo P.G."/>
            <person name="Pipas J.M."/>
            <person name="Koda S."/>
            <person name="Subramaniam K."/>
            <person name="Waltzek T.B."/>
            <person name="Bian C."/>
            <person name="Shi Q."/>
            <person name="Ruan Z."/>
            <person name="Ng T.F.-F."/>
            <person name="Starrett G.J."/>
            <person name="Buck C.B."/>
        </authorList>
    </citation>
    <scope>NUCLEOTIDE SEQUENCE</scope>
    <source>
        <strain evidence="2">5272</strain>
    </source>
</reference>
<feature type="region of interest" description="Disordered" evidence="1">
    <location>
        <begin position="26"/>
        <end position="50"/>
    </location>
</feature>
<evidence type="ECO:0000313" key="2">
    <source>
        <dbReference type="EMBL" id="DAC80292.1"/>
    </source>
</evidence>
<protein>
    <submittedName>
        <fullName evidence="2">Uncharacterized protein</fullName>
    </submittedName>
</protein>
<evidence type="ECO:0000256" key="1">
    <source>
        <dbReference type="SAM" id="MobiDB-lite"/>
    </source>
</evidence>
<dbReference type="EMBL" id="BK010890">
    <property type="protein sequence ID" value="DAC80292.1"/>
    <property type="molecule type" value="Genomic_DNA"/>
</dbReference>
<dbReference type="RefSeq" id="YP_010796959.1">
    <property type="nucleotide sequence ID" value="NC_076111.1"/>
</dbReference>